<comment type="caution">
    <text evidence="3">The sequence shown here is derived from an EMBL/GenBank/DDBJ whole genome shotgun (WGS) entry which is preliminary data.</text>
</comment>
<evidence type="ECO:0000313" key="4">
    <source>
        <dbReference type="Proteomes" id="UP000473325"/>
    </source>
</evidence>
<gene>
    <name evidence="3" type="ORF">GRQ65_21550</name>
</gene>
<keyword evidence="1 2" id="KW-0238">DNA-binding</keyword>
<dbReference type="Pfam" id="PF00436">
    <property type="entry name" value="SSB"/>
    <property type="match status" value="1"/>
</dbReference>
<dbReference type="GO" id="GO:0003697">
    <property type="term" value="F:single-stranded DNA binding"/>
    <property type="evidence" value="ECO:0007669"/>
    <property type="project" value="InterPro"/>
</dbReference>
<dbReference type="Proteomes" id="UP000473325">
    <property type="component" value="Unassembled WGS sequence"/>
</dbReference>
<dbReference type="Gene3D" id="2.40.50.140">
    <property type="entry name" value="Nucleic acid-binding proteins"/>
    <property type="match status" value="1"/>
</dbReference>
<dbReference type="PROSITE" id="PS50935">
    <property type="entry name" value="SSB"/>
    <property type="match status" value="1"/>
</dbReference>
<proteinExistence type="predicted"/>
<evidence type="ECO:0000256" key="1">
    <source>
        <dbReference type="ARBA" id="ARBA00023125"/>
    </source>
</evidence>
<dbReference type="InterPro" id="IPR000424">
    <property type="entry name" value="Primosome_PriB/ssb"/>
</dbReference>
<protein>
    <submittedName>
        <fullName evidence="3">Single-stranded DNA-binding protein</fullName>
    </submittedName>
</protein>
<organism evidence="3 4">
    <name type="scientific">Nocardioides flavescens</name>
    <dbReference type="NCBI Taxonomy" id="2691959"/>
    <lineage>
        <taxon>Bacteria</taxon>
        <taxon>Bacillati</taxon>
        <taxon>Actinomycetota</taxon>
        <taxon>Actinomycetes</taxon>
        <taxon>Propionibacteriales</taxon>
        <taxon>Nocardioidaceae</taxon>
        <taxon>Nocardioides</taxon>
    </lineage>
</organism>
<reference evidence="3 4" key="1">
    <citation type="submission" date="2019-12" db="EMBL/GenBank/DDBJ databases">
        <authorList>
            <person name="Kun Z."/>
        </authorList>
    </citation>
    <scope>NUCLEOTIDE SEQUENCE [LARGE SCALE GENOMIC DNA]</scope>
    <source>
        <strain evidence="3 4">YIM 123512</strain>
    </source>
</reference>
<accession>A0A6L7F4K4</accession>
<sequence length="120" mass="13232">MSAQKVEENALAFVNEVRVAGRVSGVPEERELPSGDVVLLVRVVVDRPSVAGERRRVDTVDCAVWAKGLRRRVSGWRPDDMVEVEGALRRRFYRSAGGGTLSRVEVEVTAARITRRATTG</sequence>
<evidence type="ECO:0000313" key="3">
    <source>
        <dbReference type="EMBL" id="MXG92134.1"/>
    </source>
</evidence>
<dbReference type="SUPFAM" id="SSF50249">
    <property type="entry name" value="Nucleic acid-binding proteins"/>
    <property type="match status" value="1"/>
</dbReference>
<name>A0A6L7F4K4_9ACTN</name>
<dbReference type="EMBL" id="WUEK01000018">
    <property type="protein sequence ID" value="MXG92134.1"/>
    <property type="molecule type" value="Genomic_DNA"/>
</dbReference>
<evidence type="ECO:0000256" key="2">
    <source>
        <dbReference type="PROSITE-ProRule" id="PRU00252"/>
    </source>
</evidence>
<keyword evidence="4" id="KW-1185">Reference proteome</keyword>
<dbReference type="InterPro" id="IPR012340">
    <property type="entry name" value="NA-bd_OB-fold"/>
</dbReference>
<dbReference type="AlphaFoldDB" id="A0A6L7F4K4"/>